<evidence type="ECO:0000256" key="5">
    <source>
        <dbReference type="ARBA" id="ARBA00022519"/>
    </source>
</evidence>
<dbReference type="EMBL" id="JBHRTS010000003">
    <property type="protein sequence ID" value="MFC3193837.1"/>
    <property type="molecule type" value="Genomic_DNA"/>
</dbReference>
<accession>A0ABV7J9T4</accession>
<feature type="transmembrane region" description="Helical" evidence="10">
    <location>
        <begin position="380"/>
        <end position="401"/>
    </location>
</feature>
<dbReference type="RefSeq" id="WP_109862366.1">
    <property type="nucleotide sequence ID" value="NZ_JBHRTS010000003.1"/>
</dbReference>
<feature type="domain" description="Type II secretion system protein GspF" evidence="11">
    <location>
        <begin position="73"/>
        <end position="196"/>
    </location>
</feature>
<feature type="transmembrane region" description="Helical" evidence="10">
    <location>
        <begin position="258"/>
        <end position="277"/>
    </location>
</feature>
<dbReference type="InterPro" id="IPR018076">
    <property type="entry name" value="T2SS_GspF_dom"/>
</dbReference>
<feature type="transmembrane region" description="Helical" evidence="10">
    <location>
        <begin position="172"/>
        <end position="192"/>
    </location>
</feature>
<evidence type="ECO:0000256" key="3">
    <source>
        <dbReference type="ARBA" id="ARBA00022448"/>
    </source>
</evidence>
<evidence type="ECO:0000256" key="2">
    <source>
        <dbReference type="ARBA" id="ARBA00005745"/>
    </source>
</evidence>
<keyword evidence="7 10" id="KW-1133">Transmembrane helix</keyword>
<organism evidence="12 13">
    <name type="scientific">Marinicella sediminis</name>
    <dbReference type="NCBI Taxonomy" id="1792834"/>
    <lineage>
        <taxon>Bacteria</taxon>
        <taxon>Pseudomonadati</taxon>
        <taxon>Pseudomonadota</taxon>
        <taxon>Gammaproteobacteria</taxon>
        <taxon>Lysobacterales</taxon>
        <taxon>Marinicellaceae</taxon>
        <taxon>Marinicella</taxon>
    </lineage>
</organism>
<dbReference type="PRINTS" id="PR00812">
    <property type="entry name" value="BCTERIALGSPF"/>
</dbReference>
<keyword evidence="5" id="KW-0997">Cell inner membrane</keyword>
<dbReference type="PROSITE" id="PS00874">
    <property type="entry name" value="T2SP_F"/>
    <property type="match status" value="1"/>
</dbReference>
<comment type="caution">
    <text evidence="12">The sequence shown here is derived from an EMBL/GenBank/DDBJ whole genome shotgun (WGS) entry which is preliminary data.</text>
</comment>
<evidence type="ECO:0000256" key="9">
    <source>
        <dbReference type="RuleBase" id="RU003923"/>
    </source>
</evidence>
<keyword evidence="3 9" id="KW-0813">Transport</keyword>
<dbReference type="InterPro" id="IPR001992">
    <property type="entry name" value="T2SS_GspF/T4SS_PilC_CS"/>
</dbReference>
<evidence type="ECO:0000256" key="4">
    <source>
        <dbReference type="ARBA" id="ARBA00022475"/>
    </source>
</evidence>
<feature type="domain" description="Type II secretion system protein GspF" evidence="11">
    <location>
        <begin position="277"/>
        <end position="399"/>
    </location>
</feature>
<evidence type="ECO:0000313" key="12">
    <source>
        <dbReference type="EMBL" id="MFC3193837.1"/>
    </source>
</evidence>
<evidence type="ECO:0000256" key="10">
    <source>
        <dbReference type="SAM" id="Phobius"/>
    </source>
</evidence>
<name>A0ABV7J9T4_9GAMM</name>
<keyword evidence="4" id="KW-1003">Cell membrane</keyword>
<feature type="transmembrane region" description="Helical" evidence="10">
    <location>
        <begin position="226"/>
        <end position="246"/>
    </location>
</feature>
<gene>
    <name evidence="12" type="ORF">ACFODZ_06260</name>
</gene>
<dbReference type="InterPro" id="IPR003004">
    <property type="entry name" value="GspF/PilC"/>
</dbReference>
<comment type="similarity">
    <text evidence="2 9">Belongs to the GSP F family.</text>
</comment>
<sequence length="407" mass="44502">MAKVQRIDELQTFEWVGIDKVGKKMKGEQQAKSSTLAKNELRRQGIQVKKIYKKRKSLFSGGKAITAQDISLFSRQLATMMESGVPMVQAFEIIESGQSNPRMAKMLNEVKTEIQSGSTLAESLGKHPVHFDELYCNLVNAGEKAGVLDELLDTIASYKERTEEIKGKIKKALFYPAAVLFVAIGVTILLLVKVVPEFQNMFTSFGADLPGLTLMVVDASKAMQKYWWMVLGGLIGGVWAFVYFKKRSLKFAHALDRLSLKIPIVGGILFNAAVARFSRTLSTTFAAGVPLVEGLDTVSGAVGNVVFRDAVLKIKEDVSTGHQLQLSMSQTGLFPHMVVQMASIGEESGNLDAMLAKVADYYEQEVSNAVDALSSLLEPIIMVLVGGLVGVMVVAMYLPIFKMASVF</sequence>
<comment type="subcellular location">
    <subcellularLocation>
        <location evidence="1 9">Cell inner membrane</location>
        <topology evidence="1 9">Multi-pass membrane protein</topology>
    </subcellularLocation>
</comment>
<dbReference type="Proteomes" id="UP001595533">
    <property type="component" value="Unassembled WGS sequence"/>
</dbReference>
<evidence type="ECO:0000256" key="7">
    <source>
        <dbReference type="ARBA" id="ARBA00022989"/>
    </source>
</evidence>
<evidence type="ECO:0000256" key="1">
    <source>
        <dbReference type="ARBA" id="ARBA00004429"/>
    </source>
</evidence>
<evidence type="ECO:0000313" key="13">
    <source>
        <dbReference type="Proteomes" id="UP001595533"/>
    </source>
</evidence>
<protein>
    <submittedName>
        <fullName evidence="12">Type II secretion system F family protein</fullName>
    </submittedName>
</protein>
<proteinExistence type="inferred from homology"/>
<reference evidence="13" key="1">
    <citation type="journal article" date="2019" name="Int. J. Syst. Evol. Microbiol.">
        <title>The Global Catalogue of Microorganisms (GCM) 10K type strain sequencing project: providing services to taxonomists for standard genome sequencing and annotation.</title>
        <authorList>
            <consortium name="The Broad Institute Genomics Platform"/>
            <consortium name="The Broad Institute Genome Sequencing Center for Infectious Disease"/>
            <person name="Wu L."/>
            <person name="Ma J."/>
        </authorList>
    </citation>
    <scope>NUCLEOTIDE SEQUENCE [LARGE SCALE GENOMIC DNA]</scope>
    <source>
        <strain evidence="13">KCTC 42953</strain>
    </source>
</reference>
<evidence type="ECO:0000256" key="6">
    <source>
        <dbReference type="ARBA" id="ARBA00022692"/>
    </source>
</evidence>
<dbReference type="Pfam" id="PF00482">
    <property type="entry name" value="T2SSF"/>
    <property type="match status" value="2"/>
</dbReference>
<dbReference type="PANTHER" id="PTHR30012">
    <property type="entry name" value="GENERAL SECRETION PATHWAY PROTEIN"/>
    <property type="match status" value="1"/>
</dbReference>
<keyword evidence="6 9" id="KW-0812">Transmembrane</keyword>
<keyword evidence="8 10" id="KW-0472">Membrane</keyword>
<evidence type="ECO:0000256" key="8">
    <source>
        <dbReference type="ARBA" id="ARBA00023136"/>
    </source>
</evidence>
<keyword evidence="13" id="KW-1185">Reference proteome</keyword>
<evidence type="ECO:0000259" key="11">
    <source>
        <dbReference type="Pfam" id="PF00482"/>
    </source>
</evidence>
<dbReference type="PANTHER" id="PTHR30012:SF7">
    <property type="entry name" value="PROTEIN TRANSPORT PROTEIN HOFC HOMOLOG"/>
    <property type="match status" value="1"/>
</dbReference>
<dbReference type="InterPro" id="IPR042094">
    <property type="entry name" value="T2SS_GspF_sf"/>
</dbReference>
<dbReference type="Gene3D" id="1.20.81.30">
    <property type="entry name" value="Type II secretion system (T2SS), domain F"/>
    <property type="match status" value="2"/>
</dbReference>